<reference evidence="1 2" key="1">
    <citation type="submission" date="2023-03" db="EMBL/GenBank/DDBJ databases">
        <title>Isolation and description of six Streptomyces strains from soil environments, able to metabolize different microbial glucans.</title>
        <authorList>
            <person name="Widen T."/>
            <person name="Larsbrink J."/>
        </authorList>
    </citation>
    <scope>NUCLEOTIDE SEQUENCE [LARGE SCALE GENOMIC DNA]</scope>
    <source>
        <strain evidence="1 2">Alt2</strain>
        <plasmid evidence="1 2">unnamed1</plasmid>
    </source>
</reference>
<geneLocation type="plasmid" evidence="1 2">
    <name>unnamed1</name>
</geneLocation>
<name>A0ABY9J7U8_9ACTN</name>
<accession>A0ABY9J7U8</accession>
<protein>
    <submittedName>
        <fullName evidence="1">DNA-binding protein</fullName>
    </submittedName>
</protein>
<keyword evidence="2" id="KW-1185">Reference proteome</keyword>
<evidence type="ECO:0000313" key="1">
    <source>
        <dbReference type="EMBL" id="WLQ62041.1"/>
    </source>
</evidence>
<sequence>MGETPRTVLKGLVEQRRWTYRDFREYFEAAGQRIGVRNLTVSEAQFRRWTSGKIQGLPAAEACRVLEDMFGIDAEHLFKAPSPDALAPAYNLEAEIDMTARDAQNEAGSAASASISDTAVEQLRDDVHRLARRYAALPPLEVLRAARSLREEIEQHRDGTQVPIQQQELLILAGQACAILATAAFDLGSLDSATRLARSAALYGETARFEPLRAYAGGTLAYIAYFSGRPAEAAQYARRAAMLPGLGDIARRRLAAIEARAYGHLGDTVAAQRALTISTEVGDGILDDLHDGVGGEFGFSNERLAMSNGSTCLLLGDGRQAEAAAQRALELVTSRPAATRSLPVVGGAAADLAAARLMRGDLDGAAHALTNVWEVPSEQRATGLLARARQVRRLLTDPRLREAPLATEVGERLEHFTRSAQHQLGNSSLAVLES</sequence>
<dbReference type="EMBL" id="CP120989">
    <property type="protein sequence ID" value="WLQ62041.1"/>
    <property type="molecule type" value="Genomic_DNA"/>
</dbReference>
<evidence type="ECO:0000313" key="2">
    <source>
        <dbReference type="Proteomes" id="UP001235744"/>
    </source>
</evidence>
<dbReference type="Gene3D" id="1.25.40.10">
    <property type="entry name" value="Tetratricopeptide repeat domain"/>
    <property type="match status" value="1"/>
</dbReference>
<dbReference type="GO" id="GO:0003677">
    <property type="term" value="F:DNA binding"/>
    <property type="evidence" value="ECO:0007669"/>
    <property type="project" value="UniProtKB-KW"/>
</dbReference>
<proteinExistence type="predicted"/>
<dbReference type="Proteomes" id="UP001235744">
    <property type="component" value="Plasmid unnamed1"/>
</dbReference>
<keyword evidence="1" id="KW-0614">Plasmid</keyword>
<dbReference type="RefSeq" id="WP_306106394.1">
    <property type="nucleotide sequence ID" value="NZ_CP120989.1"/>
</dbReference>
<dbReference type="InterPro" id="IPR011990">
    <property type="entry name" value="TPR-like_helical_dom_sf"/>
</dbReference>
<organism evidence="1 2">
    <name type="scientific">Streptomyces poriferorum</name>
    <dbReference type="NCBI Taxonomy" id="2798799"/>
    <lineage>
        <taxon>Bacteria</taxon>
        <taxon>Bacillati</taxon>
        <taxon>Actinomycetota</taxon>
        <taxon>Actinomycetes</taxon>
        <taxon>Kitasatosporales</taxon>
        <taxon>Streptomycetaceae</taxon>
        <taxon>Streptomyces</taxon>
    </lineage>
</organism>
<keyword evidence="1" id="KW-0238">DNA-binding</keyword>
<gene>
    <name evidence="1" type="ORF">P8A19_41955</name>
</gene>